<dbReference type="GeneID" id="40074469"/>
<sequence length="125" mass="13563">MATTSSTTTDVQGYDINTLRNTINSVRARIAAGQPISANQIADLAWVYNTWIQHTHNYYDYYWIAYGNTSPYGTTAVWKTSGNVGVGYFSPPGAGQTVQAAHVNGLAGLVNAIRSHTHYSPDGSY</sequence>
<accession>A0A1L7N0Q6</accession>
<name>A0A1L7N0Q6_9CAUD</name>
<evidence type="ECO:0000313" key="2">
    <source>
        <dbReference type="Proteomes" id="UP000222831"/>
    </source>
</evidence>
<dbReference type="KEGG" id="vg:40074469"/>
<organism evidence="1 2">
    <name type="scientific">Ralstonia phage RP12</name>
    <dbReference type="NCBI Taxonomy" id="1923889"/>
    <lineage>
        <taxon>Viruses</taxon>
        <taxon>Duplodnaviria</taxon>
        <taxon>Heunggongvirae</taxon>
        <taxon>Uroviricota</taxon>
        <taxon>Caudoviricetes</taxon>
        <taxon>Chimalliviridae</taxon>
        <taxon>Ripduovirus</taxon>
        <taxon>Ripduovirus RP12</taxon>
    </lineage>
</organism>
<reference evidence="1 2" key="1">
    <citation type="submission" date="2016-12" db="EMBL/GenBank/DDBJ databases">
        <title>Characterization of two jumbo phages RP12 and RP31 infecting the phytopathogen Ralstonia solanacearum.</title>
        <authorList>
            <person name="Kawasaki T."/>
            <person name="Yoshikawa G."/>
            <person name="Ogata H."/>
            <person name="Yamada T."/>
        </authorList>
    </citation>
    <scope>NUCLEOTIDE SEQUENCE [LARGE SCALE GENOMIC DNA]</scope>
    <source>
        <strain evidence="1 2">RP12</strain>
    </source>
</reference>
<proteinExistence type="predicted"/>
<dbReference type="Proteomes" id="UP000222831">
    <property type="component" value="Segment"/>
</dbReference>
<protein>
    <submittedName>
        <fullName evidence="1">Uncharacterized protein</fullName>
    </submittedName>
</protein>
<dbReference type="RefSeq" id="YP_009598767.1">
    <property type="nucleotide sequence ID" value="NC_041911.1"/>
</dbReference>
<evidence type="ECO:0000313" key="1">
    <source>
        <dbReference type="EMBL" id="BAW19048.1"/>
    </source>
</evidence>
<keyword evidence="2" id="KW-1185">Reference proteome</keyword>
<dbReference type="EMBL" id="AP017924">
    <property type="protein sequence ID" value="BAW19048.1"/>
    <property type="molecule type" value="Genomic_DNA"/>
</dbReference>